<evidence type="ECO:0000313" key="1">
    <source>
        <dbReference type="EMBL" id="UPW41995.1"/>
    </source>
</evidence>
<accession>A0A976N352</accession>
<sequence>MADLANFTDMSSASTPYGIQGQIPSNYDFSDPFNFKNTFHRLVRPGAYQEAFDQYQAALERDYNSLEAAKTRDFNASEAQKNRDFEERMSNTAYQRAMSDMKAAGLNPILAYQNGGASTPQGFAASAPSSASAGSGARFKSTGINIYSILRDIKSDNREKRRDAVDALGSVLHFLSAGLLAGKKK</sequence>
<name>A0A976N352_9VIRU</name>
<reference evidence="1" key="1">
    <citation type="submission" date="2022-02" db="EMBL/GenBank/DDBJ databases">
        <title>Towards deciphering the DNA virus diversity associated with rodent species in the families Cricetidae and Heteromyidae.</title>
        <authorList>
            <person name="Lund M."/>
            <person name="Larsen B.B."/>
            <person name="Gryseels S."/>
            <person name="Kraberger S."/>
            <person name="Rowsey D.M."/>
            <person name="Steger L."/>
            <person name="Yule K.M."/>
            <person name="Upham N.S."/>
            <person name="Worobey M."/>
            <person name="Van Doorslaer K."/>
            <person name="Varsani A."/>
        </authorList>
    </citation>
    <scope>NUCLEOTIDE SEQUENCE</scope>
    <source>
        <strain evidence="1">NeonRodF1_43</strain>
    </source>
</reference>
<proteinExistence type="predicted"/>
<dbReference type="EMBL" id="OM869707">
    <property type="protein sequence ID" value="UPW41995.1"/>
    <property type="molecule type" value="Genomic_DNA"/>
</dbReference>
<protein>
    <submittedName>
        <fullName evidence="1">DNA pilot protein</fullName>
    </submittedName>
</protein>
<organism evidence="1">
    <name type="scientific">Dipodfec virus RodF1_43</name>
    <dbReference type="NCBI Taxonomy" id="2929297"/>
    <lineage>
        <taxon>Viruses</taxon>
        <taxon>Monodnaviria</taxon>
        <taxon>Sangervirae</taxon>
        <taxon>Phixviricota</taxon>
        <taxon>Malgrandaviricetes</taxon>
        <taxon>Petitvirales</taxon>
        <taxon>Microviridae</taxon>
    </lineage>
</organism>